<evidence type="ECO:0000256" key="3">
    <source>
        <dbReference type="ARBA" id="ARBA00022801"/>
    </source>
</evidence>
<proteinExistence type="predicted"/>
<dbReference type="Pfam" id="PF24827">
    <property type="entry name" value="AstE_AspA_cat"/>
    <property type="match status" value="1"/>
</dbReference>
<protein>
    <recommendedName>
        <fullName evidence="5">Succinylglutamate desuccinylase/Aspartoacylase catalytic domain-containing protein</fullName>
    </recommendedName>
</protein>
<dbReference type="GO" id="GO:0046872">
    <property type="term" value="F:metal ion binding"/>
    <property type="evidence" value="ECO:0007669"/>
    <property type="project" value="UniProtKB-KW"/>
</dbReference>
<dbReference type="AlphaFoldDB" id="A0A238W219"/>
<evidence type="ECO:0000256" key="1">
    <source>
        <dbReference type="ARBA" id="ARBA00001947"/>
    </source>
</evidence>
<sequence length="319" mass="35242">MPSEFKILNKKVELGETVTINMDIARLTTRSKIDIPVIVSRGKVDGPCLLLIGGIHGDETNGIEIVRQLIASGQHKPNKGTIICIPLLNVFGFLNQSREFPDGRDLNRMFPGSNTGSSASKFAYYLMKEVIPKVDYCIDYHTGGAQRFNYSQVRINGTDEATLELAKVFGAPFIVFSKSQEKTFRNSMVKLGKKVLLFEGGKSLNLDKKVTKSGIQGALNVMHFLGLREHVSQILDPLVQNPPVVIQSSKWIRATHSGMYRSYISAGQKVEKGARLGSISDPYGAYEKVFKNPQEGYILNSNHSPVVIQGDALLHIGFE</sequence>
<keyword evidence="4" id="KW-0862">Zinc</keyword>
<dbReference type="InterPro" id="IPR053138">
    <property type="entry name" value="N-alpha-Ac-DABA_deacetylase"/>
</dbReference>
<comment type="cofactor">
    <cofactor evidence="1">
        <name>Zn(2+)</name>
        <dbReference type="ChEBI" id="CHEBI:29105"/>
    </cofactor>
</comment>
<reference evidence="6 7" key="1">
    <citation type="submission" date="2017-06" db="EMBL/GenBank/DDBJ databases">
        <authorList>
            <person name="Kim H.J."/>
            <person name="Triplett B.A."/>
        </authorList>
    </citation>
    <scope>NUCLEOTIDE SEQUENCE [LARGE SCALE GENOMIC DNA]</scope>
    <source>
        <strain evidence="6 7">DSM 29150</strain>
    </source>
</reference>
<evidence type="ECO:0000256" key="2">
    <source>
        <dbReference type="ARBA" id="ARBA00022723"/>
    </source>
</evidence>
<evidence type="ECO:0000313" key="6">
    <source>
        <dbReference type="EMBL" id="SNR40548.1"/>
    </source>
</evidence>
<dbReference type="OrthoDB" id="9782876at2"/>
<dbReference type="PANTHER" id="PTHR37326">
    <property type="entry name" value="BLL3975 PROTEIN"/>
    <property type="match status" value="1"/>
</dbReference>
<evidence type="ECO:0000259" key="5">
    <source>
        <dbReference type="Pfam" id="PF24827"/>
    </source>
</evidence>
<dbReference type="PANTHER" id="PTHR37326:SF2">
    <property type="entry name" value="SUCCINYLGLUTAMATE DESUCCINYLASE_ASPARTOACYLASE FAMILY PROTEIN"/>
    <property type="match status" value="1"/>
</dbReference>
<dbReference type="SUPFAM" id="SSF53187">
    <property type="entry name" value="Zn-dependent exopeptidases"/>
    <property type="match status" value="1"/>
</dbReference>
<dbReference type="PIRSF" id="PIRSF039012">
    <property type="entry name" value="ASP"/>
    <property type="match status" value="1"/>
</dbReference>
<dbReference type="EMBL" id="FZNT01000002">
    <property type="protein sequence ID" value="SNR40548.1"/>
    <property type="molecule type" value="Genomic_DNA"/>
</dbReference>
<keyword evidence="7" id="KW-1185">Reference proteome</keyword>
<feature type="domain" description="Succinylglutamate desuccinylase/Aspartoacylase catalytic" evidence="5">
    <location>
        <begin position="46"/>
        <end position="224"/>
    </location>
</feature>
<dbReference type="Proteomes" id="UP000198384">
    <property type="component" value="Unassembled WGS sequence"/>
</dbReference>
<dbReference type="Gene3D" id="3.40.630.10">
    <property type="entry name" value="Zn peptidases"/>
    <property type="match status" value="1"/>
</dbReference>
<gene>
    <name evidence="6" type="ORF">SAMN06265371_102351</name>
</gene>
<dbReference type="GO" id="GO:0016811">
    <property type="term" value="F:hydrolase activity, acting on carbon-nitrogen (but not peptide) bonds, in linear amides"/>
    <property type="evidence" value="ECO:0007669"/>
    <property type="project" value="InterPro"/>
</dbReference>
<dbReference type="CDD" id="cd06251">
    <property type="entry name" value="M14_ASTE_ASPA-like"/>
    <property type="match status" value="1"/>
</dbReference>
<dbReference type="RefSeq" id="WP_089380534.1">
    <property type="nucleotide sequence ID" value="NZ_FZNT01000002.1"/>
</dbReference>
<evidence type="ECO:0000256" key="4">
    <source>
        <dbReference type="ARBA" id="ARBA00022833"/>
    </source>
</evidence>
<dbReference type="InterPro" id="IPR055438">
    <property type="entry name" value="AstE_AspA_cat"/>
</dbReference>
<name>A0A238W219_9FLAO</name>
<evidence type="ECO:0000313" key="7">
    <source>
        <dbReference type="Proteomes" id="UP000198384"/>
    </source>
</evidence>
<organism evidence="6 7">
    <name type="scientific">Lutibacter agarilyticus</name>
    <dbReference type="NCBI Taxonomy" id="1109740"/>
    <lineage>
        <taxon>Bacteria</taxon>
        <taxon>Pseudomonadati</taxon>
        <taxon>Bacteroidota</taxon>
        <taxon>Flavobacteriia</taxon>
        <taxon>Flavobacteriales</taxon>
        <taxon>Flavobacteriaceae</taxon>
        <taxon>Lutibacter</taxon>
    </lineage>
</organism>
<accession>A0A238W219</accession>
<keyword evidence="2" id="KW-0479">Metal-binding</keyword>
<dbReference type="InterPro" id="IPR043795">
    <property type="entry name" value="N-alpha-Ac-DABA-like"/>
</dbReference>
<keyword evidence="3" id="KW-0378">Hydrolase</keyword>
<dbReference type="GO" id="GO:0016788">
    <property type="term" value="F:hydrolase activity, acting on ester bonds"/>
    <property type="evidence" value="ECO:0007669"/>
    <property type="project" value="InterPro"/>
</dbReference>